<reference evidence="2" key="1">
    <citation type="journal article" date="2019" name="Int. J. Syst. Evol. Microbiol.">
        <title>The Global Catalogue of Microorganisms (GCM) 10K type strain sequencing project: providing services to taxonomists for standard genome sequencing and annotation.</title>
        <authorList>
            <consortium name="The Broad Institute Genomics Platform"/>
            <consortium name="The Broad Institute Genome Sequencing Center for Infectious Disease"/>
            <person name="Wu L."/>
            <person name="Ma J."/>
        </authorList>
    </citation>
    <scope>NUCLEOTIDE SEQUENCE [LARGE SCALE GENOMIC DNA]</scope>
    <source>
        <strain evidence="2">JCM 30331</strain>
    </source>
</reference>
<dbReference type="Proteomes" id="UP000647587">
    <property type="component" value="Unassembled WGS sequence"/>
</dbReference>
<dbReference type="SUPFAM" id="SSF48208">
    <property type="entry name" value="Six-hairpin glycosidases"/>
    <property type="match status" value="1"/>
</dbReference>
<dbReference type="RefSeq" id="WP_189007658.1">
    <property type="nucleotide sequence ID" value="NZ_BMPP01000007.1"/>
</dbReference>
<dbReference type="InterPro" id="IPR000852">
    <property type="entry name" value="Glyco_hydro_52"/>
</dbReference>
<accession>A0ABQ2EUH7</accession>
<dbReference type="EMBL" id="BMPP01000007">
    <property type="protein sequence ID" value="GGK26334.1"/>
    <property type="molecule type" value="Genomic_DNA"/>
</dbReference>
<dbReference type="Pfam" id="PF03512">
    <property type="entry name" value="Glyco_hydro_52"/>
    <property type="match status" value="1"/>
</dbReference>
<evidence type="ECO:0000313" key="1">
    <source>
        <dbReference type="EMBL" id="GGK26334.1"/>
    </source>
</evidence>
<keyword evidence="2" id="KW-1185">Reference proteome</keyword>
<comment type="caution">
    <text evidence="1">The sequence shown here is derived from an EMBL/GenBank/DDBJ whole genome shotgun (WGS) entry which is preliminary data.</text>
</comment>
<evidence type="ECO:0000313" key="2">
    <source>
        <dbReference type="Proteomes" id="UP000647587"/>
    </source>
</evidence>
<evidence type="ECO:0008006" key="3">
    <source>
        <dbReference type="Google" id="ProtNLM"/>
    </source>
</evidence>
<dbReference type="InterPro" id="IPR008928">
    <property type="entry name" value="6-hairpin_glycosidase_sf"/>
</dbReference>
<protein>
    <recommendedName>
        <fullName evidence="3">Beta-xylosidase</fullName>
    </recommendedName>
</protein>
<proteinExistence type="predicted"/>
<sequence>MPDTYLSHHAPWGAYASFVLGATGKGGGFALSDVHSPNRSVYVAYRTKSQPVRVLPFLSAPLGMGELAYQADADGQQRAAPAVQMVPEEELQRQLRWATDEWRHGPFQLRLLSPFGDVAPPGVNDDAMKLAVCPAILAELELDNRDSDEDAEVLFAIEGVNRPLSDATGGQLLGIAAGREWAIAALPGEGVEEVQDFDVIGATFGERRPRVRRLGNTGGVMLTVPAGQTGRLVLALGTYQAGSVTSGLDTSFYYTRYFGKLEEALTFALQNAGHYQQLAAERDAELLASGLSDDRKFLLAHAAHGYLASTQLLVRPDGRPLWVVNEGEYRMINTLDLTVDQLFWELRYHPWTTGNVLDLFSERYSFTDEVKYRRERHPGGLSFTHDMGVANVFAPAGTSSYETENLDGCFSHMTFEELTNWVLTSTTYGLLADRSWLRDQAPQLEAGLDSLLARDVDGDGVMDADSARTENGAEITTYDSLDASLGQARANLYLAVKTWASFVCLDHALTTLGRDGSRAAERAGRAAQTITSAFDQQRGYIPALLEGGSDACIIPAIEALAYPHLLGLADAVNEQGPYGTFVRTLRTHLMTALQPGVCLDATSGGWKLSSTSSNTWLSKIFLCQFVAEDVFGVPGDAACDAAHVRWQQVGSAAHGPTDQVHSSDGRDLGSRLYPRLVTNVLWLPRVVAAAQPSRA</sequence>
<name>A0ABQ2EUH7_9DEIO</name>
<gene>
    <name evidence="1" type="ORF">GCM10008955_20170</name>
</gene>
<dbReference type="PRINTS" id="PR00845">
    <property type="entry name" value="GLHYDRLASE52"/>
</dbReference>
<organism evidence="1 2">
    <name type="scientific">Deinococcus malanensis</name>
    <dbReference type="NCBI Taxonomy" id="1706855"/>
    <lineage>
        <taxon>Bacteria</taxon>
        <taxon>Thermotogati</taxon>
        <taxon>Deinococcota</taxon>
        <taxon>Deinococci</taxon>
        <taxon>Deinococcales</taxon>
        <taxon>Deinococcaceae</taxon>
        <taxon>Deinococcus</taxon>
    </lineage>
</organism>